<keyword evidence="2" id="KW-1185">Reference proteome</keyword>
<accession>A0ABV9LAR3</accession>
<gene>
    <name evidence="1" type="ORF">ACFO5T_09520</name>
</gene>
<name>A0ABV9LAR3_9FLAO</name>
<proteinExistence type="predicted"/>
<protein>
    <submittedName>
        <fullName evidence="1">Uncharacterized protein</fullName>
    </submittedName>
</protein>
<evidence type="ECO:0000313" key="2">
    <source>
        <dbReference type="Proteomes" id="UP001595878"/>
    </source>
</evidence>
<evidence type="ECO:0000313" key="1">
    <source>
        <dbReference type="EMBL" id="MFC4690665.1"/>
    </source>
</evidence>
<dbReference type="EMBL" id="JBHSHB010000014">
    <property type="protein sequence ID" value="MFC4690665.1"/>
    <property type="molecule type" value="Genomic_DNA"/>
</dbReference>
<sequence length="96" mass="11372">MKGDTEIYNTTKERLHLHQFAEDEVINNETDKRRRSLALIRAMRLGNLFKNKVSIYFRDSLNRLIRVHTTIWGVTQRDVILKKGTLIPIHSIERID</sequence>
<organism evidence="1 2">
    <name type="scientific">Dokdonia genika</name>
    <dbReference type="NCBI Taxonomy" id="308113"/>
    <lineage>
        <taxon>Bacteria</taxon>
        <taxon>Pseudomonadati</taxon>
        <taxon>Bacteroidota</taxon>
        <taxon>Flavobacteriia</taxon>
        <taxon>Flavobacteriales</taxon>
        <taxon>Flavobacteriaceae</taxon>
        <taxon>Dokdonia</taxon>
    </lineage>
</organism>
<dbReference type="Proteomes" id="UP001595878">
    <property type="component" value="Unassembled WGS sequence"/>
</dbReference>
<comment type="caution">
    <text evidence="1">The sequence shown here is derived from an EMBL/GenBank/DDBJ whole genome shotgun (WGS) entry which is preliminary data.</text>
</comment>
<dbReference type="RefSeq" id="WP_380033889.1">
    <property type="nucleotide sequence ID" value="NZ_JBHSHB010000014.1"/>
</dbReference>
<reference evidence="2" key="1">
    <citation type="journal article" date="2019" name="Int. J. Syst. Evol. Microbiol.">
        <title>The Global Catalogue of Microorganisms (GCM) 10K type strain sequencing project: providing services to taxonomists for standard genome sequencing and annotation.</title>
        <authorList>
            <consortium name="The Broad Institute Genomics Platform"/>
            <consortium name="The Broad Institute Genome Sequencing Center for Infectious Disease"/>
            <person name="Wu L."/>
            <person name="Ma J."/>
        </authorList>
    </citation>
    <scope>NUCLEOTIDE SEQUENCE [LARGE SCALE GENOMIC DNA]</scope>
    <source>
        <strain evidence="2">CGMCC 4.7427</strain>
    </source>
</reference>